<name>A0ABU5QLX1_9BACT</name>
<dbReference type="InterPro" id="IPR025996">
    <property type="entry name" value="MT1864/Rv1816-like_C"/>
</dbReference>
<evidence type="ECO:0000256" key="3">
    <source>
        <dbReference type="ARBA" id="ARBA00023163"/>
    </source>
</evidence>
<dbReference type="Gene3D" id="1.10.357.10">
    <property type="entry name" value="Tetracycline Repressor, domain 2"/>
    <property type="match status" value="1"/>
</dbReference>
<sequence>MASKDRILRLKEETRNNILEAACKIVKEEGWQGLSLRKIADAIEYTAPIIYEYFANKEAILQELTKKGYLVLNKDLIQAKKSKGNPAEQLEAMWLAYWKFAFENKEMYQLMFGVEMTTCHMVAFPEVQTPYDLFTETIIEVMGDKNPSEDIICQKYYTYYSVVHGLISINLVGNGLPNDINLQILKDAITGITRSLN</sequence>
<dbReference type="SUPFAM" id="SSF48498">
    <property type="entry name" value="Tetracyclin repressor-like, C-terminal domain"/>
    <property type="match status" value="1"/>
</dbReference>
<keyword evidence="3" id="KW-0804">Transcription</keyword>
<keyword evidence="2 4" id="KW-0238">DNA-binding</keyword>
<dbReference type="PANTHER" id="PTHR43479:SF11">
    <property type="entry name" value="ACREF_ENVCD OPERON REPRESSOR-RELATED"/>
    <property type="match status" value="1"/>
</dbReference>
<dbReference type="PANTHER" id="PTHR43479">
    <property type="entry name" value="ACREF/ENVCD OPERON REPRESSOR-RELATED"/>
    <property type="match status" value="1"/>
</dbReference>
<organism evidence="6 7">
    <name type="scientific">Arcicella aquatica</name>
    <dbReference type="NCBI Taxonomy" id="217141"/>
    <lineage>
        <taxon>Bacteria</taxon>
        <taxon>Pseudomonadati</taxon>
        <taxon>Bacteroidota</taxon>
        <taxon>Cytophagia</taxon>
        <taxon>Cytophagales</taxon>
        <taxon>Flectobacillaceae</taxon>
        <taxon>Arcicella</taxon>
    </lineage>
</organism>
<evidence type="ECO:0000256" key="2">
    <source>
        <dbReference type="ARBA" id="ARBA00023125"/>
    </source>
</evidence>
<dbReference type="InterPro" id="IPR009057">
    <property type="entry name" value="Homeodomain-like_sf"/>
</dbReference>
<evidence type="ECO:0000256" key="4">
    <source>
        <dbReference type="PROSITE-ProRule" id="PRU00335"/>
    </source>
</evidence>
<dbReference type="EMBL" id="JAYFUL010000010">
    <property type="protein sequence ID" value="MEA5257849.1"/>
    <property type="molecule type" value="Genomic_DNA"/>
</dbReference>
<evidence type="ECO:0000256" key="1">
    <source>
        <dbReference type="ARBA" id="ARBA00023015"/>
    </source>
</evidence>
<dbReference type="Proteomes" id="UP001304671">
    <property type="component" value="Unassembled WGS sequence"/>
</dbReference>
<evidence type="ECO:0000313" key="6">
    <source>
        <dbReference type="EMBL" id="MEA5257849.1"/>
    </source>
</evidence>
<dbReference type="RefSeq" id="WP_323248515.1">
    <property type="nucleotide sequence ID" value="NZ_JAYFUL010000010.1"/>
</dbReference>
<evidence type="ECO:0000313" key="7">
    <source>
        <dbReference type="Proteomes" id="UP001304671"/>
    </source>
</evidence>
<comment type="caution">
    <text evidence="6">The sequence shown here is derived from an EMBL/GenBank/DDBJ whole genome shotgun (WGS) entry which is preliminary data.</text>
</comment>
<feature type="domain" description="HTH tetR-type" evidence="5">
    <location>
        <begin position="12"/>
        <end position="72"/>
    </location>
</feature>
<evidence type="ECO:0000259" key="5">
    <source>
        <dbReference type="PROSITE" id="PS50977"/>
    </source>
</evidence>
<dbReference type="PROSITE" id="PS50977">
    <property type="entry name" value="HTH_TETR_2"/>
    <property type="match status" value="1"/>
</dbReference>
<reference evidence="6 7" key="1">
    <citation type="submission" date="2023-12" db="EMBL/GenBank/DDBJ databases">
        <title>Novel species of the genus Arcicella isolated from rivers.</title>
        <authorList>
            <person name="Lu H."/>
        </authorList>
    </citation>
    <scope>NUCLEOTIDE SEQUENCE [LARGE SCALE GENOMIC DNA]</scope>
    <source>
        <strain evidence="6 7">LMG 21963</strain>
    </source>
</reference>
<dbReference type="InterPro" id="IPR036271">
    <property type="entry name" value="Tet_transcr_reg_TetR-rel_C_sf"/>
</dbReference>
<dbReference type="SUPFAM" id="SSF46689">
    <property type="entry name" value="Homeodomain-like"/>
    <property type="match status" value="1"/>
</dbReference>
<dbReference type="InterPro" id="IPR050624">
    <property type="entry name" value="HTH-type_Tx_Regulator"/>
</dbReference>
<keyword evidence="1" id="KW-0805">Transcription regulation</keyword>
<dbReference type="PRINTS" id="PR00455">
    <property type="entry name" value="HTHTETR"/>
</dbReference>
<gene>
    <name evidence="6" type="ORF">VB264_08630</name>
</gene>
<dbReference type="Pfam" id="PF00440">
    <property type="entry name" value="TetR_N"/>
    <property type="match status" value="1"/>
</dbReference>
<feature type="DNA-binding region" description="H-T-H motif" evidence="4">
    <location>
        <begin position="35"/>
        <end position="54"/>
    </location>
</feature>
<accession>A0ABU5QLX1</accession>
<keyword evidence="7" id="KW-1185">Reference proteome</keyword>
<proteinExistence type="predicted"/>
<dbReference type="InterPro" id="IPR001647">
    <property type="entry name" value="HTH_TetR"/>
</dbReference>
<dbReference type="Pfam" id="PF13305">
    <property type="entry name" value="TetR_C_33"/>
    <property type="match status" value="1"/>
</dbReference>
<protein>
    <submittedName>
        <fullName evidence="6">TetR/AcrR family transcriptional regulator</fullName>
    </submittedName>
</protein>